<dbReference type="Pfam" id="PF08385">
    <property type="entry name" value="DHC_N1"/>
    <property type="match status" value="1"/>
</dbReference>
<evidence type="ECO:0000256" key="4">
    <source>
        <dbReference type="ARBA" id="ARBA00022701"/>
    </source>
</evidence>
<dbReference type="GO" id="GO:0031514">
    <property type="term" value="C:motile cilium"/>
    <property type="evidence" value="ECO:0007669"/>
    <property type="project" value="UniProtKB-ARBA"/>
</dbReference>
<keyword evidence="8" id="KW-0243">Dynein</keyword>
<proteinExistence type="inferred from homology"/>
<dbReference type="InterPro" id="IPR043157">
    <property type="entry name" value="Dynein_AAA1S"/>
</dbReference>
<dbReference type="InterPro" id="IPR042222">
    <property type="entry name" value="Dynein_2_N"/>
</dbReference>
<evidence type="ECO:0000256" key="11">
    <source>
        <dbReference type="ARBA" id="ARBA00023175"/>
    </source>
</evidence>
<gene>
    <name evidence="16" type="ORF">PHET_04478</name>
</gene>
<dbReference type="InterPro" id="IPR013594">
    <property type="entry name" value="Dynein_heavy_tail"/>
</dbReference>
<dbReference type="GO" id="GO:0005874">
    <property type="term" value="C:microtubule"/>
    <property type="evidence" value="ECO:0007669"/>
    <property type="project" value="UniProtKB-KW"/>
</dbReference>
<evidence type="ECO:0000256" key="13">
    <source>
        <dbReference type="ARBA" id="ARBA00023273"/>
    </source>
</evidence>
<dbReference type="Gene3D" id="3.20.180.20">
    <property type="entry name" value="Dynein heavy chain, N-terminal domain 2"/>
    <property type="match status" value="1"/>
</dbReference>
<dbReference type="Gene3D" id="1.10.8.710">
    <property type="match status" value="1"/>
</dbReference>
<feature type="domain" description="AAA+ ATPase" evidence="15">
    <location>
        <begin position="2049"/>
        <end position="2185"/>
    </location>
</feature>
<dbReference type="GO" id="GO:0005524">
    <property type="term" value="F:ATP binding"/>
    <property type="evidence" value="ECO:0007669"/>
    <property type="project" value="UniProtKB-KW"/>
</dbReference>
<keyword evidence="3" id="KW-0963">Cytoplasm</keyword>
<dbReference type="GO" id="GO:0045505">
    <property type="term" value="F:dynein intermediate chain binding"/>
    <property type="evidence" value="ECO:0007669"/>
    <property type="project" value="InterPro"/>
</dbReference>
<keyword evidence="9" id="KW-0175">Coiled coil</keyword>
<organism evidence="16 17">
    <name type="scientific">Paragonimus heterotremus</name>
    <dbReference type="NCBI Taxonomy" id="100268"/>
    <lineage>
        <taxon>Eukaryota</taxon>
        <taxon>Metazoa</taxon>
        <taxon>Spiralia</taxon>
        <taxon>Lophotrochozoa</taxon>
        <taxon>Platyhelminthes</taxon>
        <taxon>Trematoda</taxon>
        <taxon>Digenea</taxon>
        <taxon>Plagiorchiida</taxon>
        <taxon>Troglotremata</taxon>
        <taxon>Troglotrematidae</taxon>
        <taxon>Paragonimus</taxon>
    </lineage>
</organism>
<evidence type="ECO:0000256" key="5">
    <source>
        <dbReference type="ARBA" id="ARBA00022737"/>
    </source>
</evidence>
<evidence type="ECO:0000313" key="17">
    <source>
        <dbReference type="Proteomes" id="UP000748531"/>
    </source>
</evidence>
<dbReference type="Gene3D" id="1.20.58.1120">
    <property type="match status" value="1"/>
</dbReference>
<feature type="region of interest" description="Disordered" evidence="14">
    <location>
        <begin position="127"/>
        <end position="167"/>
    </location>
</feature>
<dbReference type="GO" id="GO:0005930">
    <property type="term" value="C:axoneme"/>
    <property type="evidence" value="ECO:0007669"/>
    <property type="project" value="UniProtKB-SubCell"/>
</dbReference>
<keyword evidence="6" id="KW-0547">Nucleotide-binding</keyword>
<dbReference type="FunFam" id="3.40.50.300:FF:001855">
    <property type="entry name" value="Dynein axonemal heavy chain 10"/>
    <property type="match status" value="1"/>
</dbReference>
<dbReference type="FunFam" id="1.10.287.2620:FF:000002">
    <property type="entry name" value="Dynein heavy chain 2, axonemal"/>
    <property type="match status" value="1"/>
</dbReference>
<evidence type="ECO:0000256" key="9">
    <source>
        <dbReference type="ARBA" id="ARBA00023054"/>
    </source>
</evidence>
<dbReference type="InterPro" id="IPR041466">
    <property type="entry name" value="Dynein_AAA5_ext"/>
</dbReference>
<dbReference type="FunFam" id="1.10.8.710:FF:000002">
    <property type="entry name" value="dynein heavy chain 17, axonemal"/>
    <property type="match status" value="1"/>
</dbReference>
<dbReference type="Pfam" id="PF08393">
    <property type="entry name" value="DHC_N2"/>
    <property type="match status" value="1"/>
</dbReference>
<keyword evidence="17" id="KW-1185">Reference proteome</keyword>
<dbReference type="Pfam" id="PF17852">
    <property type="entry name" value="Dynein_AAA_lid"/>
    <property type="match status" value="1"/>
</dbReference>
<comment type="caution">
    <text evidence="16">The sequence shown here is derived from an EMBL/GenBank/DDBJ whole genome shotgun (WGS) entry which is preliminary data.</text>
</comment>
<dbReference type="FunFam" id="3.40.50.300:FF:000063">
    <property type="entry name" value="dynein heavy chain 6, axonemal"/>
    <property type="match status" value="1"/>
</dbReference>
<evidence type="ECO:0000256" key="10">
    <source>
        <dbReference type="ARBA" id="ARBA00023069"/>
    </source>
</evidence>
<dbReference type="Gene3D" id="1.20.140.100">
    <property type="entry name" value="Dynein heavy chain, N-terminal domain 2"/>
    <property type="match status" value="1"/>
</dbReference>
<feature type="domain" description="AAA+ ATPase" evidence="15">
    <location>
        <begin position="2674"/>
        <end position="2822"/>
    </location>
</feature>
<evidence type="ECO:0000256" key="2">
    <source>
        <dbReference type="ARBA" id="ARBA00008887"/>
    </source>
</evidence>
<feature type="compositionally biased region" description="Acidic residues" evidence="14">
    <location>
        <begin position="149"/>
        <end position="167"/>
    </location>
</feature>
<dbReference type="PANTHER" id="PTHR22878:SF63">
    <property type="entry name" value="DYNEIN AXONEMAL HEAVY CHAIN 10"/>
    <property type="match status" value="1"/>
</dbReference>
<evidence type="ECO:0000256" key="8">
    <source>
        <dbReference type="ARBA" id="ARBA00023017"/>
    </source>
</evidence>
<dbReference type="PANTHER" id="PTHR22878">
    <property type="entry name" value="DYNEIN HEAVY CHAIN 6, AXONEMAL-LIKE-RELATED"/>
    <property type="match status" value="1"/>
</dbReference>
<dbReference type="Pfam" id="PF12774">
    <property type="entry name" value="AAA_6"/>
    <property type="match status" value="1"/>
</dbReference>
<dbReference type="OrthoDB" id="10251809at2759"/>
<dbReference type="InterPro" id="IPR035699">
    <property type="entry name" value="AAA_6"/>
</dbReference>
<comment type="similarity">
    <text evidence="2">Belongs to the dynein heavy chain family.</text>
</comment>
<dbReference type="GO" id="GO:0030286">
    <property type="term" value="C:dynein complex"/>
    <property type="evidence" value="ECO:0007669"/>
    <property type="project" value="UniProtKB-KW"/>
</dbReference>
<accession>A0A8J4WJ35</accession>
<evidence type="ECO:0000256" key="3">
    <source>
        <dbReference type="ARBA" id="ARBA00022490"/>
    </source>
</evidence>
<dbReference type="GO" id="GO:0007018">
    <property type="term" value="P:microtubule-based movement"/>
    <property type="evidence" value="ECO:0007669"/>
    <property type="project" value="InterPro"/>
</dbReference>
<evidence type="ECO:0000256" key="14">
    <source>
        <dbReference type="SAM" id="MobiDB-lite"/>
    </source>
</evidence>
<keyword evidence="10" id="KW-0969">Cilium</keyword>
<feature type="domain" description="AAA+ ATPase" evidence="15">
    <location>
        <begin position="2328"/>
        <end position="2464"/>
    </location>
</feature>
<dbReference type="FunFam" id="3.20.180.20:FF:000001">
    <property type="entry name" value="Dynein axonemal heavy chain 5"/>
    <property type="match status" value="1"/>
</dbReference>
<name>A0A8J4WJ35_9TREM</name>
<reference evidence="16" key="1">
    <citation type="submission" date="2019-05" db="EMBL/GenBank/DDBJ databases">
        <title>Annotation for the trematode Paragonimus heterotremus.</title>
        <authorList>
            <person name="Choi Y.-J."/>
        </authorList>
    </citation>
    <scope>NUCLEOTIDE SEQUENCE</scope>
    <source>
        <strain evidence="16">LC</strain>
    </source>
</reference>
<evidence type="ECO:0000256" key="6">
    <source>
        <dbReference type="ARBA" id="ARBA00022741"/>
    </source>
</evidence>
<keyword evidence="12" id="KW-0206">Cytoskeleton</keyword>
<keyword evidence="7" id="KW-0067">ATP-binding</keyword>
<dbReference type="InterPro" id="IPR041589">
    <property type="entry name" value="DNAH3_AAA_lid_1"/>
</dbReference>
<dbReference type="InterPro" id="IPR027417">
    <property type="entry name" value="P-loop_NTPase"/>
</dbReference>
<keyword evidence="13" id="KW-0966">Cell projection</keyword>
<feature type="region of interest" description="Disordered" evidence="14">
    <location>
        <begin position="810"/>
        <end position="833"/>
    </location>
</feature>
<dbReference type="InterPro" id="IPR003593">
    <property type="entry name" value="AAA+_ATPase"/>
</dbReference>
<dbReference type="FunFam" id="1.20.140.100:FF:000013">
    <property type="entry name" value="Dynein heavy chain 10, axonemal"/>
    <property type="match status" value="1"/>
</dbReference>
<evidence type="ECO:0000256" key="7">
    <source>
        <dbReference type="ARBA" id="ARBA00022840"/>
    </source>
</evidence>
<dbReference type="GO" id="GO:0051959">
    <property type="term" value="F:dynein light intermediate chain binding"/>
    <property type="evidence" value="ECO:0007669"/>
    <property type="project" value="InterPro"/>
</dbReference>
<evidence type="ECO:0000256" key="1">
    <source>
        <dbReference type="ARBA" id="ARBA00004430"/>
    </source>
</evidence>
<dbReference type="InterPro" id="IPR042228">
    <property type="entry name" value="Dynein_linker_3"/>
</dbReference>
<dbReference type="InterPro" id="IPR013602">
    <property type="entry name" value="Dynein_heavy_linker"/>
</dbReference>
<dbReference type="InterPro" id="IPR026983">
    <property type="entry name" value="DHC"/>
</dbReference>
<evidence type="ECO:0000313" key="16">
    <source>
        <dbReference type="EMBL" id="KAF5402039.1"/>
    </source>
</evidence>
<protein>
    <submittedName>
        <fullName evidence="16">Dynein axonemal heavy chain 10</fullName>
    </submittedName>
</protein>
<sequence>MTSYLTNIYQDSTRSMDDVRFEWIKYVVYKGLHIGEDEAFTDFLDWNEGENELALAKFLNDSPDEGFQIALFYKTVYEDTVEELIKVPKVKDDSKHIYDSYAIDMLVNYDLQDGSLDPDSEHLHAREEMKKQKEEMKQNQSDIVKDDISISDETESSEQPESRQDDEDTIVNIRKIWRTRLLMKTTYPLEDNYTEDFFYLIRTTSGHVPQPANLTQAIQELNSHFEIGFIRGDLLKLLSHLMSNIYEPLLVAQRKFYSNTSHKRFPSDEVANGQDQDKLTNDVNNVNMESLKYEWVPDRDEFLLGARKFTQAIDTIRNQLTSDIILDLPELELIGTDEEIVNSGKFRVIETVIVGWSYQIRQILETLLSKVPNGTGPLGLIDYWRDRSLILGALIEQLKRPPIMRLIQLHKLGEGSGLVTETEQTQTLYNESRDNVKFLALVERHFKTLTFGTSFAVIGDTLEPLMQALHMIWVLSRYYNRDENMVPLMERIATVIAEKVSDGVDVHMLLQNDIQTVARHINEAIELCTRWKEAYYTKRADIENKGRDSRWEFDKRKLFGKTDYIGTICANIQEVAVVLQEFFNILGPELKSVTREPKQIDDLAKCVMELVVPFKKLGFDPLQIENRSAWNELMEHFRAGVVTIEIEAKTFIDDAFQSLRSAETALDVWLKFRDIRTRTSIHQLLGQKFINILEQYEKEVMVVEKAFNENAQIPPTPAQPPRARFTAPISGSIKWERHLLSCIKRPIVRLLKLPETMQCDMGKQVRNRYMEIGRRMKAYEDQLYASWVDHTTTTLGQYLDQIILKPIEEQHEEQGKPSNLVSKSARGSMDQGNMSQRSAASCTVDPEILKCNFLVNFDQELTLAVAEAKQLEVLGFKLPSIVTSLAIKIDRYSKRVEQLKSITKSYHDLVSSLSSVEAVLLEEHLVRLRDSLKPAWEVLNWKSLSIPDYISQANDSLQQFSSVYAVAQKVREEIEARLQSISSAELFPKLAPIPISQQLATGPLHTCKVRVTLFTSGLRLARHTRSEYFAQSAIERQKLFVELGMQHRSISQLLVKLEGVVTHTSSGAQTAMVPYYAYWEKRLFDEVYNMVVKNFQQYLQRIQQSSQPLFAVDLMLAGTDVVGNPQPAELYRLVIQELRDAVEATRVFLRWCRGTCKISPGVKVEGSDELYRFSFYEEIARSSEVADLVNQIAKAYTVIVDKVKRYQDSWRKHKSKFILNKQAHVERWMSKGRSTIEVHEKILEFENKLADLCDIPSERVVGCIQLRLKQLMHNINEHSRKWTHTYANQLYIAGQELLADLREEFHRRFEDLDDDPTNLDELKAVLQAIHDIRSSSLDVEFRLKDVQERYRLLQLHHYPLTVSELESVQAIEQTWIRLQEAATLKEYSLRSVKKKFTKLTKQKINAFAIVVEEFERRFLEEGPGAKPDDLDSGVVLLKEFSNELEAIEQRRQELASAETLFDLSISSYPQLLQIHNELQGLVQLFTIYTEQKQAREEWAQRLWVDLNIQLLQEGIEKFLKQIRQLPKVVRMHPCGRALNEQMRMFRDSLPLFSNLKHEAMRDRHWNELMRRTGQSFDINPETFTLASIFAMELYRFQDQISEIVAIAIKELSIEKGVREIEETWQNLQFVMTVYTKGGQKRGYLLGGVEEVLQFLDDNTMNLQSMASSRFVGPFLPTVQTWEKSLSVISEVLDIWLAVQRKWVYLEGIFIGGDIRSQLPDEAAKFDVIDKAFKKIMNETAQSPTVKNCCLVSGRLSELQYLSEGLERCQKSLNNYLDSKRNAFPRFFFISDDELLSILGSSDCQCVQEHIIKMFDNILSLRFSKATDTTRGGPQFEVTAMISSEGEIMEFRTAQPVSGSVEHWMTVVEAEMKQTNRLITKEAVFYYRSAMSRVEWMFQYQGMVVLATNQIWWTWEIEDVYRKISQGNKNAMKDYSQMLQKQLGDIVVRIRSPLSSNDRNKLTTVLTIDVHARDIVAEFVRDSVMDAQAFAWESQLRFYWSKSVDELVMRQCTGEFYYGYEYMGLNGRLVITPLTDRIYLTLTQALSMYLGGAPAGPAGTGKTETTKDLAKALGLLCMVTNCGEGMDYKAVGKILSGLCQCGAWGCFDEFNRIEASVLSVISTQLKVIQTALINQVKRFLFEGMDIKLDSRVGVFITMNPGYAGRTELPESVKALFRPVVVIVPDLQQICEIMLFSQGFLTAKVLAKKMTTLYKLAREQLSKQNHYDFGLRALKSVLVMAGDLRRNAADLSEETVLMRALRDMNLPKFIFEDAPLFLAMIQDLFPGLDCPRVRYADFNDAVELSLANRGYTPNDVQVDKVVQLYETMKTRHTTMVVGPTGGGKSVVIEALCNAQTHLGLTTKVHTLNPKDRSVVELYGVLDPNTRDWTDGLLSNIFREINKPTDRQERRYILFDGDVDALWVENMNSVMDDNRLLTLANGERIRLQPHCALLFEVGNLQYASPATVSRCGMVFVDPKYLGYEPYWKRWLRGRITEHERTTLCELYEKYIPPILDRIVEGILDGKQVERLRRVIPLTNLNLLTQFCCLLDCLLKVDESTDFAHIEATFLFCLYFCIGGTLVEDERVKFDSYVKYLSSLPEPAEQESPKRPARAGELPNADPTLFEYYYDIGKSLWIPWSQLIPNYVHDKGKKFSDILVPTKETVRVSWLLEKMITIRRPLLLVGDTGTSKTAICQRFLKDIDQDRNIILTMNFSFRTTSLDVQRNLETNVEKRSKDTYGPVAGKRLLIFVDDMNMPQVDQYGTQQPIALLKLLLERKGIYDRGKDLNWKRMQDLSYLASMGSPDGGRQEVDPRFTSQFSVLNVSAPSKDTLKRIYNSILAGHTAEFDVGVKDAYEKITTMTLNLFSYVTVQLPPTPSKFHYIFNMRDLSRIYSGLCMMTVDRFSHVEQLVRLWCHEVYRVIMDRLILDSDRQLVRVSVYDLTRPSVCSCLIGLAATVS</sequence>
<dbReference type="Gene3D" id="3.40.50.300">
    <property type="entry name" value="P-loop containing nucleotide triphosphate hydrolases"/>
    <property type="match status" value="3"/>
</dbReference>
<dbReference type="Proteomes" id="UP000748531">
    <property type="component" value="Unassembled WGS sequence"/>
</dbReference>
<evidence type="ECO:0000259" key="15">
    <source>
        <dbReference type="SMART" id="SM00382"/>
    </source>
</evidence>
<comment type="subcellular location">
    <subcellularLocation>
        <location evidence="1">Cytoplasm</location>
        <location evidence="1">Cytoskeleton</location>
        <location evidence="1">Cilium axoneme</location>
    </subcellularLocation>
</comment>
<keyword evidence="11" id="KW-0505">Motor protein</keyword>
<dbReference type="SUPFAM" id="SSF52540">
    <property type="entry name" value="P-loop containing nucleoside triphosphate hydrolases"/>
    <property type="match status" value="3"/>
</dbReference>
<keyword evidence="5" id="KW-0677">Repeat</keyword>
<dbReference type="FunFam" id="1.20.58.1120:FF:000008">
    <property type="entry name" value="Dynein heavy chain 10, axonemal"/>
    <property type="match status" value="1"/>
</dbReference>
<dbReference type="Gene3D" id="1.20.920.30">
    <property type="match status" value="1"/>
</dbReference>
<keyword evidence="4" id="KW-0493">Microtubule</keyword>
<dbReference type="Pfam" id="PF12775">
    <property type="entry name" value="AAA_7"/>
    <property type="match status" value="1"/>
</dbReference>
<dbReference type="SMART" id="SM00382">
    <property type="entry name" value="AAA"/>
    <property type="match status" value="3"/>
</dbReference>
<dbReference type="Pfam" id="PF17857">
    <property type="entry name" value="AAA_lid_1"/>
    <property type="match status" value="1"/>
</dbReference>
<dbReference type="EMBL" id="LUCH01002069">
    <property type="protein sequence ID" value="KAF5402039.1"/>
    <property type="molecule type" value="Genomic_DNA"/>
</dbReference>
<feature type="compositionally biased region" description="Basic and acidic residues" evidence="14">
    <location>
        <begin position="127"/>
        <end position="148"/>
    </location>
</feature>
<dbReference type="Gene3D" id="1.10.287.2620">
    <property type="match status" value="1"/>
</dbReference>
<evidence type="ECO:0000256" key="12">
    <source>
        <dbReference type="ARBA" id="ARBA00023212"/>
    </source>
</evidence>